<keyword evidence="4" id="KW-1185">Reference proteome</keyword>
<dbReference type="PATRIC" id="fig|1629550.3.peg.2529"/>
<organism evidence="3 4">
    <name type="scientific">Paraclostridium benzoelyticum</name>
    <dbReference type="NCBI Taxonomy" id="1629550"/>
    <lineage>
        <taxon>Bacteria</taxon>
        <taxon>Bacillati</taxon>
        <taxon>Bacillota</taxon>
        <taxon>Clostridia</taxon>
        <taxon>Peptostreptococcales</taxon>
        <taxon>Peptostreptococcaceae</taxon>
        <taxon>Paraclostridium</taxon>
    </lineage>
</organism>
<protein>
    <recommendedName>
        <fullName evidence="2">DUF4145 domain-containing protein</fullName>
    </recommendedName>
</protein>
<accession>A0A0M3DFI8</accession>
<keyword evidence="1" id="KW-0175">Coiled coil</keyword>
<evidence type="ECO:0000256" key="1">
    <source>
        <dbReference type="SAM" id="Coils"/>
    </source>
</evidence>
<gene>
    <name evidence="3" type="ORF">VN21_15310</name>
</gene>
<dbReference type="Pfam" id="PF13643">
    <property type="entry name" value="DUF4145"/>
    <property type="match status" value="1"/>
</dbReference>
<proteinExistence type="predicted"/>
<dbReference type="AlphaFoldDB" id="A0A0M3DFI8"/>
<dbReference type="NCBIfam" id="TIGR03238">
    <property type="entry name" value="dnd_assoc_3"/>
    <property type="match status" value="1"/>
</dbReference>
<reference evidence="3 4" key="1">
    <citation type="submission" date="2015-04" db="EMBL/GenBank/DDBJ databases">
        <title>Microcin producing Clostridium sp. JC272T.</title>
        <authorList>
            <person name="Jyothsna T."/>
            <person name="Sasikala C."/>
            <person name="Ramana C."/>
        </authorList>
    </citation>
    <scope>NUCLEOTIDE SEQUENCE [LARGE SCALE GENOMIC DNA]</scope>
    <source>
        <strain evidence="3 4">JC272</strain>
    </source>
</reference>
<sequence length="806" mass="93800">MLEYFNTDREYLKKLAYEIKEALYSYPHSAVVKGRLLAEYISKEIATLEGEDYLNSLTQVDRIKKLNEEGLIDFEIYKAFNSIRKLGNIAAHDEIEGELEAALSIHRNLHKIICWFIEVYVDPSFESIVYKTPNPMVNDNSNEKIEQMLGQLTQFMNSSITQSLNTVDVETNKNHVIEDLHSIKEKENDESSETDNYLTQEIEGLEEECINIETSKKCLINDLKRLKESSKEAVENLSSFSDFKSYMHVKRDVESELYSIIEKSSQSNRGELILVCGGVGDGKSHLISYFRNKYPDMMNKFNMHNDATESFEPGKTSIDTLNDVLDGFSDENIDTTSEKFILAINLGALSNFIDSRYGERFKKLKSYVEEKGILDVSISDSSYNEQSSIQFINFSDYHIYSLNDGVARSKYLDDIIKNITQEHKHNVFKNSYKNNCISCSVNYKCPIKANYEMLMKESVRESLISIVIESVVKDKLIVSTRSLLNFIYDFLVNTILDNKNDKELIEYIGKINCEEFIDCVFTSNLYDHKELSYILASISKIDPINAKSESLDNVIIKLNTTDDMTNVFNEYIEINNDSYLSTILNKNEEIQNVMNGQKNKCDKEKIQNKLIDMFIRLNLFISKKELDLKDTIYVNYMKNVYYFNKGEKKNLSSLYKNVKEASYRWNGDSEDGTINLSIGRNQIRYKMSQRLNIKPDLSNLKINDSNELFKFNPNLNLIYKSEEQGKSYGIDIDFNLYELLMRVKNGYRPNKNDKYNYINFVEFINKIQKLGNQNKEIYIEDRSGSKNLKYKLVYDEDFEEFKFYIN</sequence>
<dbReference type="InterPro" id="IPR017647">
    <property type="entry name" value="Dnd_assoc_3"/>
</dbReference>
<name>A0A0M3DFI8_9FIRM</name>
<dbReference type="Proteomes" id="UP000034407">
    <property type="component" value="Unassembled WGS sequence"/>
</dbReference>
<evidence type="ECO:0000313" key="4">
    <source>
        <dbReference type="Proteomes" id="UP000034407"/>
    </source>
</evidence>
<dbReference type="InterPro" id="IPR025285">
    <property type="entry name" value="DUF4145"/>
</dbReference>
<feature type="domain" description="DUF4145" evidence="2">
    <location>
        <begin position="19"/>
        <end position="106"/>
    </location>
</feature>
<comment type="caution">
    <text evidence="3">The sequence shown here is derived from an EMBL/GenBank/DDBJ whole genome shotgun (WGS) entry which is preliminary data.</text>
</comment>
<evidence type="ECO:0000313" key="3">
    <source>
        <dbReference type="EMBL" id="KKY00239.1"/>
    </source>
</evidence>
<evidence type="ECO:0000259" key="2">
    <source>
        <dbReference type="Pfam" id="PF13643"/>
    </source>
</evidence>
<feature type="coiled-coil region" evidence="1">
    <location>
        <begin position="202"/>
        <end position="236"/>
    </location>
</feature>
<dbReference type="EMBL" id="LBBT01000310">
    <property type="protein sequence ID" value="KKY00239.1"/>
    <property type="molecule type" value="Genomic_DNA"/>
</dbReference>